<feature type="compositionally biased region" description="Acidic residues" evidence="1">
    <location>
        <begin position="82"/>
        <end position="91"/>
    </location>
</feature>
<dbReference type="AlphaFoldDB" id="A0A6A2XH82"/>
<dbReference type="EMBL" id="VEPZ02001401">
    <property type="protein sequence ID" value="KAE8675411.1"/>
    <property type="molecule type" value="Genomic_DNA"/>
</dbReference>
<evidence type="ECO:0000256" key="1">
    <source>
        <dbReference type="SAM" id="MobiDB-lite"/>
    </source>
</evidence>
<sequence>MYKNKSVPPKPDEAMEEGSAHLMRGGIEIHSLEENLNNRSLNKGKSLPRPYISRQYSLQKIIKTLSLSPYELQSSWPPHESDVEEANPDLP</sequence>
<name>A0A6A2XH82_HIBSY</name>
<keyword evidence="3" id="KW-1185">Reference proteome</keyword>
<evidence type="ECO:0000313" key="3">
    <source>
        <dbReference type="Proteomes" id="UP000436088"/>
    </source>
</evidence>
<proteinExistence type="predicted"/>
<feature type="region of interest" description="Disordered" evidence="1">
    <location>
        <begin position="72"/>
        <end position="91"/>
    </location>
</feature>
<protein>
    <submittedName>
        <fullName evidence="2">Nodulin MtN3 family protein isoform 2</fullName>
    </submittedName>
</protein>
<reference evidence="2" key="1">
    <citation type="submission" date="2019-09" db="EMBL/GenBank/DDBJ databases">
        <title>Draft genome information of white flower Hibiscus syriacus.</title>
        <authorList>
            <person name="Kim Y.-M."/>
        </authorList>
    </citation>
    <scope>NUCLEOTIDE SEQUENCE [LARGE SCALE GENOMIC DNA]</scope>
    <source>
        <strain evidence="2">YM2019G1</strain>
    </source>
</reference>
<evidence type="ECO:0000313" key="2">
    <source>
        <dbReference type="EMBL" id="KAE8675411.1"/>
    </source>
</evidence>
<gene>
    <name evidence="2" type="ORF">F3Y22_tig00111671pilonHSYRG00128</name>
</gene>
<dbReference type="Proteomes" id="UP000436088">
    <property type="component" value="Unassembled WGS sequence"/>
</dbReference>
<accession>A0A6A2XH82</accession>
<organism evidence="2 3">
    <name type="scientific">Hibiscus syriacus</name>
    <name type="common">Rose of Sharon</name>
    <dbReference type="NCBI Taxonomy" id="106335"/>
    <lineage>
        <taxon>Eukaryota</taxon>
        <taxon>Viridiplantae</taxon>
        <taxon>Streptophyta</taxon>
        <taxon>Embryophyta</taxon>
        <taxon>Tracheophyta</taxon>
        <taxon>Spermatophyta</taxon>
        <taxon>Magnoliopsida</taxon>
        <taxon>eudicotyledons</taxon>
        <taxon>Gunneridae</taxon>
        <taxon>Pentapetalae</taxon>
        <taxon>rosids</taxon>
        <taxon>malvids</taxon>
        <taxon>Malvales</taxon>
        <taxon>Malvaceae</taxon>
        <taxon>Malvoideae</taxon>
        <taxon>Hibiscus</taxon>
    </lineage>
</organism>
<comment type="caution">
    <text evidence="2">The sequence shown here is derived from an EMBL/GenBank/DDBJ whole genome shotgun (WGS) entry which is preliminary data.</text>
</comment>